<name>A0A1H8H0Y4_9RHOB</name>
<feature type="transmembrane region" description="Helical" evidence="1">
    <location>
        <begin position="109"/>
        <end position="132"/>
    </location>
</feature>
<evidence type="ECO:0000313" key="2">
    <source>
        <dbReference type="EMBL" id="SEN49896.1"/>
    </source>
</evidence>
<protein>
    <submittedName>
        <fullName evidence="2">Rod shape-determining protein MreD</fullName>
    </submittedName>
</protein>
<gene>
    <name evidence="2" type="ORF">SAMN04488011_104279</name>
</gene>
<feature type="transmembrane region" description="Helical" evidence="1">
    <location>
        <begin position="144"/>
        <end position="164"/>
    </location>
</feature>
<organism evidence="2 3">
    <name type="scientific">Palleronia pelagia</name>
    <dbReference type="NCBI Taxonomy" id="387096"/>
    <lineage>
        <taxon>Bacteria</taxon>
        <taxon>Pseudomonadati</taxon>
        <taxon>Pseudomonadota</taxon>
        <taxon>Alphaproteobacteria</taxon>
        <taxon>Rhodobacterales</taxon>
        <taxon>Roseobacteraceae</taxon>
        <taxon>Palleronia</taxon>
    </lineage>
</organism>
<dbReference type="OrthoDB" id="7629477at2"/>
<reference evidence="3" key="1">
    <citation type="submission" date="2016-10" db="EMBL/GenBank/DDBJ databases">
        <authorList>
            <person name="Varghese N."/>
            <person name="Submissions S."/>
        </authorList>
    </citation>
    <scope>NUCLEOTIDE SEQUENCE [LARGE SCALE GENOMIC DNA]</scope>
    <source>
        <strain evidence="3">DSM 26893</strain>
    </source>
</reference>
<evidence type="ECO:0000313" key="3">
    <source>
        <dbReference type="Proteomes" id="UP000199372"/>
    </source>
</evidence>
<proteinExistence type="predicted"/>
<dbReference type="EMBL" id="FOCM01000004">
    <property type="protein sequence ID" value="SEN49896.1"/>
    <property type="molecule type" value="Genomic_DNA"/>
</dbReference>
<keyword evidence="1" id="KW-0812">Transmembrane</keyword>
<dbReference type="RefSeq" id="WP_091845488.1">
    <property type="nucleotide sequence ID" value="NZ_FOCM01000004.1"/>
</dbReference>
<evidence type="ECO:0000256" key="1">
    <source>
        <dbReference type="SAM" id="Phobius"/>
    </source>
</evidence>
<dbReference type="Proteomes" id="UP000199372">
    <property type="component" value="Unassembled WGS sequence"/>
</dbReference>
<dbReference type="AlphaFoldDB" id="A0A1H8H0Y4"/>
<accession>A0A1H8H0Y4</accession>
<feature type="transmembrane region" description="Helical" evidence="1">
    <location>
        <begin position="12"/>
        <end position="29"/>
    </location>
</feature>
<feature type="transmembrane region" description="Helical" evidence="1">
    <location>
        <begin position="35"/>
        <end position="53"/>
    </location>
</feature>
<keyword evidence="3" id="KW-1185">Reference proteome</keyword>
<sequence>MVDPLTLRIWGFRLYFTALSTAILFVHILPFHISASAFVGPDLLVCLAFAWVLRRPDYVPVLLVAAVIAVSDILFLRPLGLWTALVLLGMEFLRPRGHLSAEMPFPVEWAMVTGTIFAISLLNALILAIVMVPQPPLTGVIVHAFVTAAVYPVVVAISAFVIGVRPPSPAERDSRGIRA</sequence>
<feature type="transmembrane region" description="Helical" evidence="1">
    <location>
        <begin position="60"/>
        <end position="89"/>
    </location>
</feature>
<keyword evidence="1" id="KW-1133">Transmembrane helix</keyword>
<keyword evidence="1" id="KW-0472">Membrane</keyword>